<dbReference type="EMBL" id="BDCO01000002">
    <property type="protein sequence ID" value="GAT33588.1"/>
    <property type="molecule type" value="Genomic_DNA"/>
</dbReference>
<comment type="caution">
    <text evidence="6">The sequence shown here is derived from an EMBL/GenBank/DDBJ whole genome shotgun (WGS) entry which is preliminary data.</text>
</comment>
<dbReference type="InParanoid" id="A0A146GAD2"/>
<sequence>MLQTLTSDRNPQAAASGRVALLINKKESDLFFPVGFSLPGAEIFDAAEAERDGYLDLSLLRSIAPQVAVTSWSTPPFPKETLAEVPTLQYVCHASGSVRNLIPRELLEQGLLVTNWGTLAADTVAEHALLLILSGLRRTPEWPDIIAGKRRWQPSPIRTRTLYGKRVGIHGFGNVARSLVQLLRPFAARVSAFSTGVPLSYFTEYDVAPCESLEMLFASNEIIVDCEALNARTIGTVSRTIMELMPPGALFVNVGRGAIADETAIADLAASGRLYAALDVYQVDPIAPDSPLHAVDSIVKSPHIAGPTADQFPRCGELALHNIAAFLRGDPVSAKVTLEIYDRAT</sequence>
<gene>
    <name evidence="6" type="ORF">TSACC_22005</name>
</gene>
<evidence type="ECO:0000259" key="5">
    <source>
        <dbReference type="Pfam" id="PF02826"/>
    </source>
</evidence>
<proteinExistence type="inferred from homology"/>
<reference evidence="7" key="1">
    <citation type="journal article" date="2017" name="Genome Announc.">
        <title>Draft Genome Sequence of Terrimicrobium sacchariphilum NM-5T, a Facultative Anaerobic Soil Bacterium of the Class Spartobacteria.</title>
        <authorList>
            <person name="Qiu Y.L."/>
            <person name="Tourlousse D.M."/>
            <person name="Matsuura N."/>
            <person name="Ohashi A."/>
            <person name="Sekiguchi Y."/>
        </authorList>
    </citation>
    <scope>NUCLEOTIDE SEQUENCE [LARGE SCALE GENOMIC DNA]</scope>
    <source>
        <strain evidence="7">NM-5</strain>
    </source>
</reference>
<dbReference type="Gene3D" id="3.40.50.720">
    <property type="entry name" value="NAD(P)-binding Rossmann-like Domain"/>
    <property type="match status" value="2"/>
</dbReference>
<keyword evidence="7" id="KW-1185">Reference proteome</keyword>
<feature type="domain" description="D-isomer specific 2-hydroxyacid dehydrogenase NAD-binding" evidence="5">
    <location>
        <begin position="130"/>
        <end position="305"/>
    </location>
</feature>
<dbReference type="GO" id="GO:0016618">
    <property type="term" value="F:hydroxypyruvate reductase [NAD(P)H] activity"/>
    <property type="evidence" value="ECO:0007669"/>
    <property type="project" value="TreeGrafter"/>
</dbReference>
<dbReference type="GO" id="GO:0030267">
    <property type="term" value="F:glyoxylate reductase (NADPH) activity"/>
    <property type="evidence" value="ECO:0007669"/>
    <property type="project" value="TreeGrafter"/>
</dbReference>
<dbReference type="PANTHER" id="PTHR10996:SF178">
    <property type="entry name" value="2-HYDROXYACID DEHYDROGENASE YGL185C-RELATED"/>
    <property type="match status" value="1"/>
</dbReference>
<feature type="domain" description="D-isomer specific 2-hydroxyacid dehydrogenase catalytic" evidence="4">
    <location>
        <begin position="60"/>
        <end position="336"/>
    </location>
</feature>
<keyword evidence="1 3" id="KW-0560">Oxidoreductase</keyword>
<dbReference type="InterPro" id="IPR006140">
    <property type="entry name" value="D-isomer_DH_NAD-bd"/>
</dbReference>
<name>A0A146GAD2_TERSA</name>
<dbReference type="Pfam" id="PF02826">
    <property type="entry name" value="2-Hacid_dh_C"/>
    <property type="match status" value="1"/>
</dbReference>
<evidence type="ECO:0000313" key="6">
    <source>
        <dbReference type="EMBL" id="GAT33588.1"/>
    </source>
</evidence>
<organism evidence="6 7">
    <name type="scientific">Terrimicrobium sacchariphilum</name>
    <dbReference type="NCBI Taxonomy" id="690879"/>
    <lineage>
        <taxon>Bacteria</taxon>
        <taxon>Pseudomonadati</taxon>
        <taxon>Verrucomicrobiota</taxon>
        <taxon>Terrimicrobiia</taxon>
        <taxon>Terrimicrobiales</taxon>
        <taxon>Terrimicrobiaceae</taxon>
        <taxon>Terrimicrobium</taxon>
    </lineage>
</organism>
<evidence type="ECO:0000256" key="3">
    <source>
        <dbReference type="RuleBase" id="RU003719"/>
    </source>
</evidence>
<dbReference type="Proteomes" id="UP000076023">
    <property type="component" value="Unassembled WGS sequence"/>
</dbReference>
<dbReference type="GO" id="GO:0051287">
    <property type="term" value="F:NAD binding"/>
    <property type="evidence" value="ECO:0007669"/>
    <property type="project" value="InterPro"/>
</dbReference>
<dbReference type="OrthoDB" id="189925at2"/>
<keyword evidence="2" id="KW-0520">NAD</keyword>
<evidence type="ECO:0000313" key="7">
    <source>
        <dbReference type="Proteomes" id="UP000076023"/>
    </source>
</evidence>
<dbReference type="Pfam" id="PF00389">
    <property type="entry name" value="2-Hacid_dh"/>
    <property type="match status" value="1"/>
</dbReference>
<dbReference type="InterPro" id="IPR006139">
    <property type="entry name" value="D-isomer_2_OHA_DH_cat_dom"/>
</dbReference>
<dbReference type="AlphaFoldDB" id="A0A146GAD2"/>
<comment type="similarity">
    <text evidence="3">Belongs to the D-isomer specific 2-hydroxyacid dehydrogenase family.</text>
</comment>
<dbReference type="STRING" id="690879.TSACC_22005"/>
<evidence type="ECO:0000256" key="2">
    <source>
        <dbReference type="ARBA" id="ARBA00023027"/>
    </source>
</evidence>
<accession>A0A146GAD2</accession>
<dbReference type="SUPFAM" id="SSF52283">
    <property type="entry name" value="Formate/glycerate dehydrogenase catalytic domain-like"/>
    <property type="match status" value="1"/>
</dbReference>
<dbReference type="GO" id="GO:0005829">
    <property type="term" value="C:cytosol"/>
    <property type="evidence" value="ECO:0007669"/>
    <property type="project" value="TreeGrafter"/>
</dbReference>
<evidence type="ECO:0000256" key="1">
    <source>
        <dbReference type="ARBA" id="ARBA00023002"/>
    </source>
</evidence>
<protein>
    <submittedName>
        <fullName evidence="6">Phosphoglycerate dehydrogenase</fullName>
    </submittedName>
</protein>
<dbReference type="PANTHER" id="PTHR10996">
    <property type="entry name" value="2-HYDROXYACID DEHYDROGENASE-RELATED"/>
    <property type="match status" value="1"/>
</dbReference>
<dbReference type="SUPFAM" id="SSF51735">
    <property type="entry name" value="NAD(P)-binding Rossmann-fold domains"/>
    <property type="match status" value="1"/>
</dbReference>
<evidence type="ECO:0000259" key="4">
    <source>
        <dbReference type="Pfam" id="PF00389"/>
    </source>
</evidence>
<dbReference type="InterPro" id="IPR036291">
    <property type="entry name" value="NAD(P)-bd_dom_sf"/>
</dbReference>
<dbReference type="CDD" id="cd12167">
    <property type="entry name" value="2-Hacid_dh_8"/>
    <property type="match status" value="1"/>
</dbReference>
<dbReference type="RefSeq" id="WP_075079308.1">
    <property type="nucleotide sequence ID" value="NZ_BDCO01000002.1"/>
</dbReference>
<dbReference type="InterPro" id="IPR050223">
    <property type="entry name" value="D-isomer_2-hydroxyacid_DH"/>
</dbReference>